<dbReference type="SUPFAM" id="SSF109770">
    <property type="entry name" value="Nickel-containing superoxide dismutase, NiSOD"/>
    <property type="match status" value="1"/>
</dbReference>
<proteinExistence type="predicted"/>
<dbReference type="AlphaFoldDB" id="A0A1Y5F4V8"/>
<comment type="caution">
    <text evidence="1">The sequence shown here is derived from an EMBL/GenBank/DDBJ whole genome shotgun (WGS) entry which is preliminary data.</text>
</comment>
<dbReference type="Pfam" id="PF09055">
    <property type="entry name" value="Sod_Ni"/>
    <property type="match status" value="1"/>
</dbReference>
<reference evidence="2" key="1">
    <citation type="journal article" date="2017" name="Proc. Natl. Acad. Sci. U.S.A.">
        <title>Simulation of Deepwater Horizon oil plume reveals substrate specialization within a complex community of hydrocarbon-degraders.</title>
        <authorList>
            <person name="Hu P."/>
            <person name="Dubinsky E.A."/>
            <person name="Probst A.J."/>
            <person name="Wang J."/>
            <person name="Sieber C.M.K."/>
            <person name="Tom L.M."/>
            <person name="Gardinali P."/>
            <person name="Banfield J.F."/>
            <person name="Atlas R.M."/>
            <person name="Andersen G.L."/>
        </authorList>
    </citation>
    <scope>NUCLEOTIDE SEQUENCE [LARGE SCALE GENOMIC DNA]</scope>
</reference>
<name>A0A1Y5F4V8_9BACT</name>
<dbReference type="Gene3D" id="1.20.120.400">
    <property type="entry name" value="Nickel-containing superoxide dismutase"/>
    <property type="match status" value="1"/>
</dbReference>
<dbReference type="GO" id="GO:0004784">
    <property type="term" value="F:superoxide dismutase activity"/>
    <property type="evidence" value="ECO:0007669"/>
    <property type="project" value="InterPro"/>
</dbReference>
<evidence type="ECO:0000313" key="2">
    <source>
        <dbReference type="Proteomes" id="UP000196531"/>
    </source>
</evidence>
<evidence type="ECO:0000313" key="1">
    <source>
        <dbReference type="EMBL" id="OUR95435.1"/>
    </source>
</evidence>
<organism evidence="1 2">
    <name type="scientific">Halobacteriovorax marinus</name>
    <dbReference type="NCBI Taxonomy" id="97084"/>
    <lineage>
        <taxon>Bacteria</taxon>
        <taxon>Pseudomonadati</taxon>
        <taxon>Bdellovibrionota</taxon>
        <taxon>Bacteriovoracia</taxon>
        <taxon>Bacteriovoracales</taxon>
        <taxon>Halobacteriovoraceae</taxon>
        <taxon>Halobacteriovorax</taxon>
    </lineage>
</organism>
<dbReference type="EMBL" id="MAAO01000008">
    <property type="protein sequence ID" value="OUR95435.1"/>
    <property type="molecule type" value="Genomic_DNA"/>
</dbReference>
<dbReference type="InterPro" id="IPR036502">
    <property type="entry name" value="NiSOD_sf"/>
</dbReference>
<dbReference type="NCBIfam" id="TIGR02753">
    <property type="entry name" value="sodN"/>
    <property type="match status" value="1"/>
</dbReference>
<gene>
    <name evidence="1" type="ORF">A9Q84_16510</name>
</gene>
<dbReference type="Proteomes" id="UP000196531">
    <property type="component" value="Unassembled WGS sequence"/>
</dbReference>
<dbReference type="GO" id="GO:0016151">
    <property type="term" value="F:nickel cation binding"/>
    <property type="evidence" value="ECO:0007669"/>
    <property type="project" value="InterPro"/>
</dbReference>
<sequence>MIHAILETMDSFAPFKTVKAHCDVPCGVYDPTTAVIAAMTVARMTDTILELEEHEIKDHQGTRDLHYQNKITRMINEKERSAEIVKEEVRIIWGDFFKEPQFKQFPQIHSLVHEVLLLASKCKQNIDQDATRDLVTKLNDFSEIFWKIKNIKFKNVTYHCKPNLEVILPEL</sequence>
<protein>
    <submittedName>
        <fullName evidence="1">Superoxide dismutase, Ni</fullName>
    </submittedName>
</protein>
<dbReference type="InterPro" id="IPR014123">
    <property type="entry name" value="Superoxide_dismutase_Ni-type"/>
</dbReference>
<accession>A0A1Y5F4V8</accession>